<keyword evidence="3 7" id="KW-0375">Hydrogen ion transport</keyword>
<keyword evidence="4 7" id="KW-0406">Ion transport</keyword>
<dbReference type="RefSeq" id="WP_050726973.1">
    <property type="nucleotide sequence ID" value="NZ_CP012332.1"/>
</dbReference>
<keyword evidence="9" id="KW-1185">Reference proteome</keyword>
<keyword evidence="7" id="KW-0139">CF(1)</keyword>
<dbReference type="GO" id="GO:0005886">
    <property type="term" value="C:plasma membrane"/>
    <property type="evidence" value="ECO:0007669"/>
    <property type="project" value="UniProtKB-SubCell"/>
</dbReference>
<proteinExistence type="inferred from homology"/>
<evidence type="ECO:0000256" key="1">
    <source>
        <dbReference type="ARBA" id="ARBA00004370"/>
    </source>
</evidence>
<evidence type="ECO:0000313" key="9">
    <source>
        <dbReference type="Proteomes" id="UP000055590"/>
    </source>
</evidence>
<evidence type="ECO:0000256" key="5">
    <source>
        <dbReference type="ARBA" id="ARBA00023136"/>
    </source>
</evidence>
<keyword evidence="2 7" id="KW-0813">Transport</keyword>
<evidence type="ECO:0000256" key="4">
    <source>
        <dbReference type="ARBA" id="ARBA00023065"/>
    </source>
</evidence>
<dbReference type="AlphaFoldDB" id="A0A0K1PH66"/>
<evidence type="ECO:0000256" key="2">
    <source>
        <dbReference type="ARBA" id="ARBA00022448"/>
    </source>
</evidence>
<keyword evidence="7" id="KW-1003">Cell membrane</keyword>
<dbReference type="InterPro" id="IPR000711">
    <property type="entry name" value="ATPase_OSCP/dsu"/>
</dbReference>
<comment type="subcellular location">
    <subcellularLocation>
        <location evidence="7">Cell membrane</location>
        <topology evidence="7">Peripheral membrane protein</topology>
    </subcellularLocation>
    <subcellularLocation>
        <location evidence="1">Membrane</location>
    </subcellularLocation>
</comment>
<dbReference type="SUPFAM" id="SSF47928">
    <property type="entry name" value="N-terminal domain of the delta subunit of the F1F0-ATP synthase"/>
    <property type="match status" value="1"/>
</dbReference>
<keyword evidence="5 7" id="KW-0472">Membrane</keyword>
<dbReference type="GO" id="GO:0046933">
    <property type="term" value="F:proton-transporting ATP synthase activity, rotational mechanism"/>
    <property type="evidence" value="ECO:0007669"/>
    <property type="project" value="UniProtKB-UniRule"/>
</dbReference>
<dbReference type="Proteomes" id="UP000055590">
    <property type="component" value="Chromosome"/>
</dbReference>
<dbReference type="EMBL" id="CP012332">
    <property type="protein sequence ID" value="AKU92865.1"/>
    <property type="molecule type" value="Genomic_DNA"/>
</dbReference>
<dbReference type="NCBIfam" id="TIGR01145">
    <property type="entry name" value="ATP_synt_delta"/>
    <property type="match status" value="1"/>
</dbReference>
<dbReference type="Pfam" id="PF00213">
    <property type="entry name" value="OSCP"/>
    <property type="match status" value="1"/>
</dbReference>
<comment type="function">
    <text evidence="7">This protein is part of the stalk that links CF(0) to CF(1). It either transmits conformational changes from CF(0) to CF(1) or is implicated in proton conduction.</text>
</comment>
<sequence>MIESSIARRYARALFESVGAEFARVGSELESVARSFKDQPELTAFLSDPSASRESRRTFLDAVISKTGLHPMAGNLLRLLDDRGRLLDLPAIAAAYSGMVDEHEGRVRAEVTTVDGLGSELAEQLKKALSSATGKQVELSTHSDPGILGGMIARVGNTVFDGSLRSQLERMKRELVGQP</sequence>
<dbReference type="HAMAP" id="MF_01416">
    <property type="entry name" value="ATP_synth_delta_bact"/>
    <property type="match status" value="1"/>
</dbReference>
<dbReference type="KEGG" id="vin:AKJ08_3252"/>
<protein>
    <recommendedName>
        <fullName evidence="7">ATP synthase subunit delta</fullName>
    </recommendedName>
    <alternativeName>
        <fullName evidence="7">ATP synthase F(1) sector subunit delta</fullName>
    </alternativeName>
    <alternativeName>
        <fullName evidence="7">F-type ATPase subunit delta</fullName>
        <shortName evidence="7">F-ATPase subunit delta</shortName>
    </alternativeName>
</protein>
<evidence type="ECO:0000256" key="6">
    <source>
        <dbReference type="ARBA" id="ARBA00023310"/>
    </source>
</evidence>
<comment type="similarity">
    <text evidence="7">Belongs to the ATPase delta chain family.</text>
</comment>
<dbReference type="PANTHER" id="PTHR11910">
    <property type="entry name" value="ATP SYNTHASE DELTA CHAIN"/>
    <property type="match status" value="1"/>
</dbReference>
<evidence type="ECO:0000256" key="7">
    <source>
        <dbReference type="HAMAP-Rule" id="MF_01416"/>
    </source>
</evidence>
<dbReference type="PRINTS" id="PR00125">
    <property type="entry name" value="ATPASEDELTA"/>
</dbReference>
<dbReference type="GO" id="GO:0045259">
    <property type="term" value="C:proton-transporting ATP synthase complex"/>
    <property type="evidence" value="ECO:0007669"/>
    <property type="project" value="UniProtKB-KW"/>
</dbReference>
<keyword evidence="6 7" id="KW-0066">ATP synthesis</keyword>
<dbReference type="STRING" id="1391653.AKJ08_3252"/>
<comment type="function">
    <text evidence="7">F(1)F(0) ATP synthase produces ATP from ADP in the presence of a proton or sodium gradient. F-type ATPases consist of two structural domains, F(1) containing the extramembraneous catalytic core and F(0) containing the membrane proton channel, linked together by a central stalk and a peripheral stalk. During catalysis, ATP synthesis in the catalytic domain of F(1) is coupled via a rotary mechanism of the central stalk subunits to proton translocation.</text>
</comment>
<organism evidence="8 9">
    <name type="scientific">Vulgatibacter incomptus</name>
    <dbReference type="NCBI Taxonomy" id="1391653"/>
    <lineage>
        <taxon>Bacteria</taxon>
        <taxon>Pseudomonadati</taxon>
        <taxon>Myxococcota</taxon>
        <taxon>Myxococcia</taxon>
        <taxon>Myxococcales</taxon>
        <taxon>Cystobacterineae</taxon>
        <taxon>Vulgatibacteraceae</taxon>
        <taxon>Vulgatibacter</taxon>
    </lineage>
</organism>
<gene>
    <name evidence="7" type="primary">atpH</name>
    <name evidence="8" type="ORF">AKJ08_3252</name>
</gene>
<evidence type="ECO:0000313" key="8">
    <source>
        <dbReference type="EMBL" id="AKU92865.1"/>
    </source>
</evidence>
<dbReference type="InterPro" id="IPR026015">
    <property type="entry name" value="ATP_synth_OSCP/delta_N_sf"/>
</dbReference>
<reference evidence="8 9" key="1">
    <citation type="submission" date="2015-08" db="EMBL/GenBank/DDBJ databases">
        <authorList>
            <person name="Babu N.S."/>
            <person name="Beckwith C.J."/>
            <person name="Beseler K.G."/>
            <person name="Brison A."/>
            <person name="Carone J.V."/>
            <person name="Caskin T.P."/>
            <person name="Diamond M."/>
            <person name="Durham M.E."/>
            <person name="Foxe J.M."/>
            <person name="Go M."/>
            <person name="Henderson B.A."/>
            <person name="Jones I.B."/>
            <person name="McGettigan J.A."/>
            <person name="Micheletti S.J."/>
            <person name="Nasrallah M.E."/>
            <person name="Ortiz D."/>
            <person name="Piller C.R."/>
            <person name="Privatt S.R."/>
            <person name="Schneider S.L."/>
            <person name="Sharp S."/>
            <person name="Smith T.C."/>
            <person name="Stanton J.D."/>
            <person name="Ullery H.E."/>
            <person name="Wilson R.J."/>
            <person name="Serrano M.G."/>
            <person name="Buck G."/>
            <person name="Lee V."/>
            <person name="Wang Y."/>
            <person name="Carvalho R."/>
            <person name="Voegtly L."/>
            <person name="Shi R."/>
            <person name="Duckworth R."/>
            <person name="Johnson A."/>
            <person name="Loviza R."/>
            <person name="Walstead R."/>
            <person name="Shah Z."/>
            <person name="Kiflezghi M."/>
            <person name="Wade K."/>
            <person name="Ball S.L."/>
            <person name="Bradley K.W."/>
            <person name="Asai D.J."/>
            <person name="Bowman C.A."/>
            <person name="Russell D.A."/>
            <person name="Pope W.H."/>
            <person name="Jacobs-Sera D."/>
            <person name="Hendrix R.W."/>
            <person name="Hatfull G.F."/>
        </authorList>
    </citation>
    <scope>NUCLEOTIDE SEQUENCE [LARGE SCALE GENOMIC DNA]</scope>
    <source>
        <strain evidence="8 9">DSM 27710</strain>
    </source>
</reference>
<accession>A0A0K1PH66</accession>
<dbReference type="Gene3D" id="1.10.520.20">
    <property type="entry name" value="N-terminal domain of the delta subunit of the F1F0-ATP synthase"/>
    <property type="match status" value="1"/>
</dbReference>
<name>A0A0K1PH66_9BACT</name>
<evidence type="ECO:0000256" key="3">
    <source>
        <dbReference type="ARBA" id="ARBA00022781"/>
    </source>
</evidence>